<dbReference type="Proteomes" id="UP000002027">
    <property type="component" value="Chromosome 2"/>
</dbReference>
<evidence type="ECO:0000256" key="2">
    <source>
        <dbReference type="ARBA" id="ARBA00023002"/>
    </source>
</evidence>
<dbReference type="PRINTS" id="PR00080">
    <property type="entry name" value="SDRFAMILY"/>
</dbReference>
<protein>
    <submittedName>
        <fullName evidence="5">Short-chain dehydrogenase/reductase SDR</fullName>
    </submittedName>
</protein>
<dbReference type="eggNOG" id="COG1028">
    <property type="taxonomic scope" value="Bacteria"/>
</dbReference>
<dbReference type="InterPro" id="IPR036291">
    <property type="entry name" value="NAD(P)-bd_dom_sf"/>
</dbReference>
<dbReference type="SUPFAM" id="SSF51735">
    <property type="entry name" value="NAD(P)-binding Rossmann-fold domains"/>
    <property type="match status" value="1"/>
</dbReference>
<dbReference type="FunFam" id="3.40.50.720:FF:000084">
    <property type="entry name" value="Short-chain dehydrogenase reductase"/>
    <property type="match status" value="1"/>
</dbReference>
<keyword evidence="2" id="KW-0560">Oxidoreductase</keyword>
<comment type="similarity">
    <text evidence="1">Belongs to the short-chain dehydrogenases/reductases (SDR) family.</text>
</comment>
<evidence type="ECO:0000313" key="5">
    <source>
        <dbReference type="EMBL" id="ACZ40277.1"/>
    </source>
</evidence>
<dbReference type="KEGG" id="sti:Sthe_2868"/>
<name>D1C8Y4_SPHTD</name>
<dbReference type="GO" id="GO:0016491">
    <property type="term" value="F:oxidoreductase activity"/>
    <property type="evidence" value="ECO:0007669"/>
    <property type="project" value="UniProtKB-KW"/>
</dbReference>
<keyword evidence="3" id="KW-0520">NAD</keyword>
<dbReference type="CDD" id="cd05233">
    <property type="entry name" value="SDR_c"/>
    <property type="match status" value="1"/>
</dbReference>
<gene>
    <name evidence="5" type="ordered locus">Sthe_2868</name>
</gene>
<dbReference type="InterPro" id="IPR020904">
    <property type="entry name" value="Sc_DH/Rdtase_CS"/>
</dbReference>
<dbReference type="AlphaFoldDB" id="D1C8Y4"/>
<dbReference type="PANTHER" id="PTHR24321:SF8">
    <property type="entry name" value="ESTRADIOL 17-BETA-DEHYDROGENASE 8-RELATED"/>
    <property type="match status" value="1"/>
</dbReference>
<feature type="domain" description="Ketoreductase" evidence="4">
    <location>
        <begin position="9"/>
        <end position="200"/>
    </location>
</feature>
<dbReference type="PANTHER" id="PTHR24321">
    <property type="entry name" value="DEHYDROGENASES, SHORT CHAIN"/>
    <property type="match status" value="1"/>
</dbReference>
<dbReference type="STRING" id="479434.Sthe_2868"/>
<keyword evidence="6" id="KW-1185">Reference proteome</keyword>
<dbReference type="RefSeq" id="WP_012873313.1">
    <property type="nucleotide sequence ID" value="NC_013524.1"/>
</dbReference>
<evidence type="ECO:0000256" key="1">
    <source>
        <dbReference type="ARBA" id="ARBA00006484"/>
    </source>
</evidence>
<dbReference type="InterPro" id="IPR057326">
    <property type="entry name" value="KR_dom"/>
</dbReference>
<proteinExistence type="inferred from homology"/>
<evidence type="ECO:0000313" key="6">
    <source>
        <dbReference type="Proteomes" id="UP000002027"/>
    </source>
</evidence>
<reference evidence="5 6" key="2">
    <citation type="journal article" date="2010" name="Stand. Genomic Sci.">
        <title>Complete genome sequence of Desulfohalobium retbaense type strain (HR(100)).</title>
        <authorList>
            <person name="Spring S."/>
            <person name="Nolan M."/>
            <person name="Lapidus A."/>
            <person name="Glavina Del Rio T."/>
            <person name="Copeland A."/>
            <person name="Tice H."/>
            <person name="Cheng J.F."/>
            <person name="Lucas S."/>
            <person name="Land M."/>
            <person name="Chen F."/>
            <person name="Bruce D."/>
            <person name="Goodwin L."/>
            <person name="Pitluck S."/>
            <person name="Ivanova N."/>
            <person name="Mavromatis K."/>
            <person name="Mikhailova N."/>
            <person name="Pati A."/>
            <person name="Chen A."/>
            <person name="Palaniappan K."/>
            <person name="Hauser L."/>
            <person name="Chang Y.J."/>
            <person name="Jeffries C.D."/>
            <person name="Munk C."/>
            <person name="Kiss H."/>
            <person name="Chain P."/>
            <person name="Han C."/>
            <person name="Brettin T."/>
            <person name="Detter J.C."/>
            <person name="Schuler E."/>
            <person name="Goker M."/>
            <person name="Rohde M."/>
            <person name="Bristow J."/>
            <person name="Eisen J.A."/>
            <person name="Markowitz V."/>
            <person name="Hugenholtz P."/>
            <person name="Kyrpides N.C."/>
            <person name="Klenk H.P."/>
        </authorList>
    </citation>
    <scope>NUCLEOTIDE SEQUENCE [LARGE SCALE GENOMIC DNA]</scope>
    <source>
        <strain evidence="6">ATCC 49802 / DSM 20745 / S 6022</strain>
    </source>
</reference>
<evidence type="ECO:0000259" key="4">
    <source>
        <dbReference type="SMART" id="SM00822"/>
    </source>
</evidence>
<accession>D1C8Y4</accession>
<dbReference type="Gene3D" id="3.40.50.720">
    <property type="entry name" value="NAD(P)-binding Rossmann-like Domain"/>
    <property type="match status" value="1"/>
</dbReference>
<dbReference type="Pfam" id="PF13561">
    <property type="entry name" value="adh_short_C2"/>
    <property type="match status" value="1"/>
</dbReference>
<sequence length="269" mass="28347">MVTPNLEGKVALVTGAARGQGREHCLALARAGAAIAALDICRDLEVPTYPLGTRAELDAVVAAVEDLDRPALGLVADVRSADEVAAAVAETVATFGRLDIVVNNAAIAGSGPFWELTEEQWDAVVDTDLKSVWLVSKYAAPHLLKRPGGRIVNISSTAGARGLAHFAHYSAAKHGVIGLTRSMAVELAPYGVTVNAILPGAVASPMLDGLAEELGVTPADIHRVFLHHQLFEEVLEPREITEALLWLVSDSARHITGHCLAVDGGWLVK</sequence>
<dbReference type="InterPro" id="IPR023985">
    <property type="entry name" value="SDR_subfam_1"/>
</dbReference>
<dbReference type="EMBL" id="CP001824">
    <property type="protein sequence ID" value="ACZ40277.1"/>
    <property type="molecule type" value="Genomic_DNA"/>
</dbReference>
<dbReference type="PRINTS" id="PR00081">
    <property type="entry name" value="GDHRDH"/>
</dbReference>
<organism evidence="5 6">
    <name type="scientific">Sphaerobacter thermophilus (strain ATCC 49802 / DSM 20745 / KCCM 41009 / NCIMB 13125 / S 6022)</name>
    <dbReference type="NCBI Taxonomy" id="479434"/>
    <lineage>
        <taxon>Bacteria</taxon>
        <taxon>Pseudomonadati</taxon>
        <taxon>Thermomicrobiota</taxon>
        <taxon>Thermomicrobia</taxon>
        <taxon>Sphaerobacterales</taxon>
        <taxon>Sphaerobacterineae</taxon>
        <taxon>Sphaerobacteraceae</taxon>
        <taxon>Sphaerobacter</taxon>
    </lineage>
</organism>
<evidence type="ECO:0000256" key="3">
    <source>
        <dbReference type="ARBA" id="ARBA00023027"/>
    </source>
</evidence>
<dbReference type="PROSITE" id="PS00061">
    <property type="entry name" value="ADH_SHORT"/>
    <property type="match status" value="1"/>
</dbReference>
<dbReference type="InParanoid" id="D1C8Y4"/>
<dbReference type="InterPro" id="IPR002347">
    <property type="entry name" value="SDR_fam"/>
</dbReference>
<dbReference type="HOGENOM" id="CLU_010194_1_0_0"/>
<dbReference type="SMART" id="SM00822">
    <property type="entry name" value="PKS_KR"/>
    <property type="match status" value="1"/>
</dbReference>
<reference evidence="6" key="1">
    <citation type="submission" date="2009-11" db="EMBL/GenBank/DDBJ databases">
        <title>The complete chromosome 2 of Sphaerobacter thermophilus DSM 20745.</title>
        <authorList>
            <person name="Lucas S."/>
            <person name="Copeland A."/>
            <person name="Lapidus A."/>
            <person name="Glavina del Rio T."/>
            <person name="Dalin E."/>
            <person name="Tice H."/>
            <person name="Bruce D."/>
            <person name="Goodwin L."/>
            <person name="Pitluck S."/>
            <person name="Kyrpides N."/>
            <person name="Mavromatis K."/>
            <person name="Ivanova N."/>
            <person name="Mikhailova N."/>
            <person name="LaButti K.M."/>
            <person name="Clum A."/>
            <person name="Sun H.I."/>
            <person name="Brettin T."/>
            <person name="Detter J.C."/>
            <person name="Han C."/>
            <person name="Larimer F."/>
            <person name="Land M."/>
            <person name="Hauser L."/>
            <person name="Markowitz V."/>
            <person name="Cheng J.F."/>
            <person name="Hugenholtz P."/>
            <person name="Woyke T."/>
            <person name="Wu D."/>
            <person name="Steenblock K."/>
            <person name="Schneider S."/>
            <person name="Pukall R."/>
            <person name="Goeker M."/>
            <person name="Klenk H.P."/>
            <person name="Eisen J.A."/>
        </authorList>
    </citation>
    <scope>NUCLEOTIDE SEQUENCE [LARGE SCALE GENOMIC DNA]</scope>
    <source>
        <strain evidence="6">ATCC 49802 / DSM 20745 / S 6022</strain>
    </source>
</reference>
<dbReference type="NCBIfam" id="TIGR03971">
    <property type="entry name" value="SDR_subfam_1"/>
    <property type="match status" value="1"/>
</dbReference>